<dbReference type="NCBIfam" id="TIGR02241">
    <property type="entry name" value="conserved hypothetical phage tail region protein"/>
    <property type="match status" value="1"/>
</dbReference>
<keyword evidence="2" id="KW-1185">Reference proteome</keyword>
<gene>
    <name evidence="1" type="ORF">EV644_12433</name>
</gene>
<comment type="caution">
    <text evidence="1">The sequence shown here is derived from an EMBL/GenBank/DDBJ whole genome shotgun (WGS) entry which is preliminary data.</text>
</comment>
<dbReference type="RefSeq" id="WP_199240213.1">
    <property type="nucleotide sequence ID" value="NZ_SLWM01000024.1"/>
</dbReference>
<reference evidence="1 2" key="1">
    <citation type="journal article" date="2015" name="Stand. Genomic Sci.">
        <title>Genomic Encyclopedia of Bacterial and Archaeal Type Strains, Phase III: the genomes of soil and plant-associated and newly described type strains.</title>
        <authorList>
            <person name="Whitman W.B."/>
            <person name="Woyke T."/>
            <person name="Klenk H.P."/>
            <person name="Zhou Y."/>
            <person name="Lilburn T.G."/>
            <person name="Beck B.J."/>
            <person name="De Vos P."/>
            <person name="Vandamme P."/>
            <person name="Eisen J.A."/>
            <person name="Garrity G."/>
            <person name="Hugenholtz P."/>
            <person name="Kyrpides N.C."/>
        </authorList>
    </citation>
    <scope>NUCLEOTIDE SEQUENCE [LARGE SCALE GENOMIC DNA]</scope>
    <source>
        <strain evidence="1 2">VKM Ac-2538</strain>
    </source>
</reference>
<accession>A0ABY2BA10</accession>
<protein>
    <submittedName>
        <fullName evidence="1">Phage tail-like protein</fullName>
    </submittedName>
</protein>
<evidence type="ECO:0000313" key="1">
    <source>
        <dbReference type="EMBL" id="TCO12909.1"/>
    </source>
</evidence>
<dbReference type="InterPro" id="IPR011747">
    <property type="entry name" value="CHP02241"/>
</dbReference>
<sequence length="199" mass="21786">MAQPEPFWTVALQTFRFQISLTRSIGSRAPTLEAERQAIRDRPADAPKADALGDGGFAECSGLELEADVREYLEGGRNDGVVRRVGRVKLQPIVLKRGMFTPRSEPGSPVAGAVVRPELWEWLQGVVSGQLPVPRYNGVIEVMDSTYTWPMATWTFVRGLPLKVVGPALNAKTGEIAIEELHIAHEGLRLESAGERDGV</sequence>
<proteinExistence type="predicted"/>
<dbReference type="InterPro" id="IPR010667">
    <property type="entry name" value="Phage_T4_Gp19"/>
</dbReference>
<dbReference type="PANTHER" id="PTHR38009">
    <property type="entry name" value="CONSERVED HYPOTHETICAL PHAGE TAIL PROTEIN"/>
    <property type="match status" value="1"/>
</dbReference>
<evidence type="ECO:0000313" key="2">
    <source>
        <dbReference type="Proteomes" id="UP000295818"/>
    </source>
</evidence>
<organism evidence="1 2">
    <name type="scientific">Kribbella orskensis</name>
    <dbReference type="NCBI Taxonomy" id="2512216"/>
    <lineage>
        <taxon>Bacteria</taxon>
        <taxon>Bacillati</taxon>
        <taxon>Actinomycetota</taxon>
        <taxon>Actinomycetes</taxon>
        <taxon>Propionibacteriales</taxon>
        <taxon>Kribbellaceae</taxon>
        <taxon>Kribbella</taxon>
    </lineage>
</organism>
<dbReference type="PANTHER" id="PTHR38009:SF1">
    <property type="entry name" value="CONSERVED HYPOTHETICAL PHAGE TAIL PROTEIN"/>
    <property type="match status" value="1"/>
</dbReference>
<dbReference type="Pfam" id="PF06841">
    <property type="entry name" value="Phage_T4_gp19"/>
    <property type="match status" value="1"/>
</dbReference>
<dbReference type="Proteomes" id="UP000295818">
    <property type="component" value="Unassembled WGS sequence"/>
</dbReference>
<dbReference type="EMBL" id="SLWM01000024">
    <property type="protein sequence ID" value="TCO12909.1"/>
    <property type="molecule type" value="Genomic_DNA"/>
</dbReference>
<name>A0ABY2BA10_9ACTN</name>